<dbReference type="Pfam" id="PF01047">
    <property type="entry name" value="MarR"/>
    <property type="match status" value="1"/>
</dbReference>
<sequence>MIDEQNLGEELYNLLAELLNSKMNRTVMDSIRGEYGVLRYLCYIEDHVHAGKLTEHLHVVPGRMTDILTSLESKGLIRRVRGERDRRHVNVCITEEGKKQVMEMRQMISREYEGMFQILGPKDTEELIRLLKIVLSYPDAKDSK</sequence>
<accession>A0ABR7N0A3</accession>
<proteinExistence type="predicted"/>
<gene>
    <name evidence="2" type="ORF">H8704_05355</name>
</gene>
<dbReference type="RefSeq" id="WP_249297604.1">
    <property type="nucleotide sequence ID" value="NZ_JACRSX010000004.1"/>
</dbReference>
<dbReference type="PANTHER" id="PTHR33164">
    <property type="entry name" value="TRANSCRIPTIONAL REGULATOR, MARR FAMILY"/>
    <property type="match status" value="1"/>
</dbReference>
<name>A0ABR7N0A3_9FIRM</name>
<dbReference type="PROSITE" id="PS50995">
    <property type="entry name" value="HTH_MARR_2"/>
    <property type="match status" value="1"/>
</dbReference>
<evidence type="ECO:0000313" key="3">
    <source>
        <dbReference type="Proteomes" id="UP000606193"/>
    </source>
</evidence>
<evidence type="ECO:0000313" key="2">
    <source>
        <dbReference type="EMBL" id="MBC8562064.1"/>
    </source>
</evidence>
<reference evidence="2 3" key="1">
    <citation type="submission" date="2020-08" db="EMBL/GenBank/DDBJ databases">
        <title>Genome public.</title>
        <authorList>
            <person name="Liu C."/>
            <person name="Sun Q."/>
        </authorList>
    </citation>
    <scope>NUCLEOTIDE SEQUENCE [LARGE SCALE GENOMIC DNA]</scope>
    <source>
        <strain evidence="2 3">NSJ-37</strain>
    </source>
</reference>
<dbReference type="SMART" id="SM00347">
    <property type="entry name" value="HTH_MARR"/>
    <property type="match status" value="1"/>
</dbReference>
<dbReference type="EMBL" id="JACRSX010000004">
    <property type="protein sequence ID" value="MBC8562064.1"/>
    <property type="molecule type" value="Genomic_DNA"/>
</dbReference>
<dbReference type="InterPro" id="IPR036388">
    <property type="entry name" value="WH-like_DNA-bd_sf"/>
</dbReference>
<dbReference type="Gene3D" id="1.10.10.10">
    <property type="entry name" value="Winged helix-like DNA-binding domain superfamily/Winged helix DNA-binding domain"/>
    <property type="match status" value="1"/>
</dbReference>
<dbReference type="InterPro" id="IPR000835">
    <property type="entry name" value="HTH_MarR-typ"/>
</dbReference>
<dbReference type="InterPro" id="IPR039422">
    <property type="entry name" value="MarR/SlyA-like"/>
</dbReference>
<dbReference type="SUPFAM" id="SSF46785">
    <property type="entry name" value="Winged helix' DNA-binding domain"/>
    <property type="match status" value="1"/>
</dbReference>
<dbReference type="Proteomes" id="UP000606193">
    <property type="component" value="Unassembled WGS sequence"/>
</dbReference>
<comment type="caution">
    <text evidence="2">The sequence shown here is derived from an EMBL/GenBank/DDBJ whole genome shotgun (WGS) entry which is preliminary data.</text>
</comment>
<dbReference type="InterPro" id="IPR036390">
    <property type="entry name" value="WH_DNA-bd_sf"/>
</dbReference>
<protein>
    <submittedName>
        <fullName evidence="2">Winged helix-turn-helix transcriptional regulator</fullName>
    </submittedName>
</protein>
<evidence type="ECO:0000259" key="1">
    <source>
        <dbReference type="PROSITE" id="PS50995"/>
    </source>
</evidence>
<dbReference type="PANTHER" id="PTHR33164:SF57">
    <property type="entry name" value="MARR-FAMILY TRANSCRIPTIONAL REGULATOR"/>
    <property type="match status" value="1"/>
</dbReference>
<keyword evidence="3" id="KW-1185">Reference proteome</keyword>
<organism evidence="2 3">
    <name type="scientific">Jutongia huaianensis</name>
    <dbReference type="NCBI Taxonomy" id="2763668"/>
    <lineage>
        <taxon>Bacteria</taxon>
        <taxon>Bacillati</taxon>
        <taxon>Bacillota</taxon>
        <taxon>Clostridia</taxon>
        <taxon>Lachnospirales</taxon>
        <taxon>Lachnospiraceae</taxon>
        <taxon>Jutongia</taxon>
    </lineage>
</organism>
<feature type="domain" description="HTH marR-type" evidence="1">
    <location>
        <begin position="4"/>
        <end position="136"/>
    </location>
</feature>